<feature type="compositionally biased region" description="Polar residues" evidence="1">
    <location>
        <begin position="149"/>
        <end position="159"/>
    </location>
</feature>
<dbReference type="SUPFAM" id="SSF143791">
    <property type="entry name" value="DUSP-like"/>
    <property type="match status" value="1"/>
</dbReference>
<dbReference type="Pfam" id="PF06337">
    <property type="entry name" value="DUSP"/>
    <property type="match status" value="1"/>
</dbReference>
<evidence type="ECO:0000259" key="2">
    <source>
        <dbReference type="PROSITE" id="PS51283"/>
    </source>
</evidence>
<feature type="compositionally biased region" description="Polar residues" evidence="1">
    <location>
        <begin position="191"/>
        <end position="201"/>
    </location>
</feature>
<dbReference type="PROSITE" id="PS51283">
    <property type="entry name" value="DUSP"/>
    <property type="match status" value="1"/>
</dbReference>
<dbReference type="InterPro" id="IPR035927">
    <property type="entry name" value="DUSP-like_sf"/>
</dbReference>
<feature type="region of interest" description="Disordered" evidence="1">
    <location>
        <begin position="1"/>
        <end position="38"/>
    </location>
</feature>
<evidence type="ECO:0000313" key="3">
    <source>
        <dbReference type="EMBL" id="POM66804.1"/>
    </source>
</evidence>
<accession>A0A2P4XMQ1</accession>
<reference evidence="3 4" key="1">
    <citation type="journal article" date="2017" name="Genome Biol. Evol.">
        <title>Phytophthora megakarya and P. palmivora, closely related causal agents of cacao black pod rot, underwent increases in genome sizes and gene numbers by different mechanisms.</title>
        <authorList>
            <person name="Ali S.S."/>
            <person name="Shao J."/>
            <person name="Lary D.J."/>
            <person name="Kronmiller B."/>
            <person name="Shen D."/>
            <person name="Strem M.D."/>
            <person name="Amoako-Attah I."/>
            <person name="Akrofi A.Y."/>
            <person name="Begoude B.A."/>
            <person name="Ten Hoopen G.M."/>
            <person name="Coulibaly K."/>
            <person name="Kebe B.I."/>
            <person name="Melnick R.L."/>
            <person name="Guiltinan M.J."/>
            <person name="Tyler B.M."/>
            <person name="Meinhardt L.W."/>
            <person name="Bailey B.A."/>
        </authorList>
    </citation>
    <scope>NUCLEOTIDE SEQUENCE [LARGE SCALE GENOMIC DNA]</scope>
    <source>
        <strain evidence="4">sbr112.9</strain>
    </source>
</reference>
<feature type="compositionally biased region" description="Polar residues" evidence="1">
    <location>
        <begin position="170"/>
        <end position="179"/>
    </location>
</feature>
<dbReference type="AlphaFoldDB" id="A0A2P4XMQ1"/>
<dbReference type="InterPro" id="IPR036034">
    <property type="entry name" value="PDZ_sf"/>
</dbReference>
<dbReference type="GO" id="GO:0004843">
    <property type="term" value="F:cysteine-type deubiquitinase activity"/>
    <property type="evidence" value="ECO:0007669"/>
    <property type="project" value="InterPro"/>
</dbReference>
<dbReference type="EMBL" id="NCKW01009529">
    <property type="protein sequence ID" value="POM66804.1"/>
    <property type="molecule type" value="Genomic_DNA"/>
</dbReference>
<dbReference type="SUPFAM" id="SSF50156">
    <property type="entry name" value="PDZ domain-like"/>
    <property type="match status" value="1"/>
</dbReference>
<organism evidence="3 4">
    <name type="scientific">Phytophthora palmivora</name>
    <dbReference type="NCBI Taxonomy" id="4796"/>
    <lineage>
        <taxon>Eukaryota</taxon>
        <taxon>Sar</taxon>
        <taxon>Stramenopiles</taxon>
        <taxon>Oomycota</taxon>
        <taxon>Peronosporomycetes</taxon>
        <taxon>Peronosporales</taxon>
        <taxon>Peronosporaceae</taxon>
        <taxon>Phytophthora</taxon>
    </lineage>
</organism>
<feature type="compositionally biased region" description="Basic residues" evidence="1">
    <location>
        <begin position="10"/>
        <end position="20"/>
    </location>
</feature>
<dbReference type="InterPro" id="IPR006615">
    <property type="entry name" value="Pept_C19_DUSP"/>
</dbReference>
<proteinExistence type="predicted"/>
<feature type="domain" description="DUSP" evidence="2">
    <location>
        <begin position="373"/>
        <end position="485"/>
    </location>
</feature>
<keyword evidence="4" id="KW-1185">Reference proteome</keyword>
<sequence>MKALFSAIKSPKRKSYRLHKTPAATPTGNSTKKSSGSEKSSSIIVATMDITTWRIVEVNVPAGPLGILLDGSYTEAAILEDFAPVTREGTPGAVEASGNVPHGSVLVGMDKLDFMIQPRKTLEEIGVILRDAAHLDRQLRFRVPPQNYEKANSEAQNPQDDVKSKLILGPTSSSTSFVENNEDAEPETIPDPSQTIEQTSALEPPLKSTGRSASFVQVTGMEDRPDDSDKRPYVPSASDKVVTVEVPPGSLGLNLDGTVASRAVVLGFVRLPDGSRGVIERSGVCSGAEIVEINGEDVSNEPLAGIRERLGRLGDEPRHLSFRLPPPIKLTIQPVPTTSTTPIASPVSMSPGRRISAMAMKRLSMLRLPTYSEDMEMRRFLELKLVMSYDRKDLKYKECWFAVHSEWMNRWVEFVGKGGPEPGPITNHELLDPGFALGDDPNRIAFVRPGLEITKDFRFVTPMVWSVLAALHGPGDAPPIARFILDIYSEAPEDVNEVLHEAKVQATGLATSLREKCQVENK</sequence>
<comment type="caution">
    <text evidence="3">The sequence shown here is derived from an EMBL/GenBank/DDBJ whole genome shotgun (WGS) entry which is preliminary data.</text>
</comment>
<dbReference type="Proteomes" id="UP000237271">
    <property type="component" value="Unassembled WGS sequence"/>
</dbReference>
<dbReference type="OrthoDB" id="120377at2759"/>
<name>A0A2P4XMQ1_9STRA</name>
<gene>
    <name evidence="3" type="ORF">PHPALM_17282</name>
</gene>
<evidence type="ECO:0000256" key="1">
    <source>
        <dbReference type="SAM" id="MobiDB-lite"/>
    </source>
</evidence>
<protein>
    <recommendedName>
        <fullName evidence="2">DUSP domain-containing protein</fullName>
    </recommendedName>
</protein>
<evidence type="ECO:0000313" key="4">
    <source>
        <dbReference type="Proteomes" id="UP000237271"/>
    </source>
</evidence>
<feature type="region of interest" description="Disordered" evidence="1">
    <location>
        <begin position="148"/>
        <end position="212"/>
    </location>
</feature>
<dbReference type="Gene3D" id="3.30.2230.10">
    <property type="entry name" value="DUSP-like"/>
    <property type="match status" value="1"/>
</dbReference>